<reference evidence="3 4" key="1">
    <citation type="journal article" date="2019" name="Sci. Rep.">
        <title>Orb-weaving spider Araneus ventricosus genome elucidates the spidroin gene catalogue.</title>
        <authorList>
            <person name="Kono N."/>
            <person name="Nakamura H."/>
            <person name="Ohtoshi R."/>
            <person name="Moran D.A.P."/>
            <person name="Shinohara A."/>
            <person name="Yoshida Y."/>
            <person name="Fujiwara M."/>
            <person name="Mori M."/>
            <person name="Tomita M."/>
            <person name="Arakawa K."/>
        </authorList>
    </citation>
    <scope>NUCLEOTIDE SEQUENCE [LARGE SCALE GENOMIC DNA]</scope>
</reference>
<sequence length="200" mass="22591">MLKNLLPVWSRHQHQRPPNMDSTSTKVVTFPHGLHIDTWNEKDSSQIILCINSRTIRPQSLLHLRMVFLDPEQSKRGTLQNNQSEALCRTIKARHSAEQSKRGTLQNNQSEALCRTIKARHSAEQSKRGTLQNNQSEALCRTIKAMRSLCYAFSLQVSCKAASRDWSNGKNNSPSSCGLRESHAFITADITGDEDLKQAH</sequence>
<dbReference type="EMBL" id="BGPR01010773">
    <property type="protein sequence ID" value="GBN47942.1"/>
    <property type="molecule type" value="Genomic_DNA"/>
</dbReference>
<evidence type="ECO:0000313" key="4">
    <source>
        <dbReference type="Proteomes" id="UP000499080"/>
    </source>
</evidence>
<gene>
    <name evidence="2" type="ORF">AVEN_223612_1</name>
    <name evidence="3" type="ORF">AVEN_62949_1</name>
</gene>
<evidence type="ECO:0000256" key="1">
    <source>
        <dbReference type="SAM" id="MobiDB-lite"/>
    </source>
</evidence>
<accession>A0A4Y2PBU7</accession>
<name>A0A4Y2PBU7_ARAVE</name>
<evidence type="ECO:0000313" key="2">
    <source>
        <dbReference type="EMBL" id="GBN47942.1"/>
    </source>
</evidence>
<protein>
    <submittedName>
        <fullName evidence="3">Uncharacterized protein</fullName>
    </submittedName>
</protein>
<dbReference type="Proteomes" id="UP000499080">
    <property type="component" value="Unassembled WGS sequence"/>
</dbReference>
<keyword evidence="4" id="KW-1185">Reference proteome</keyword>
<organism evidence="3 4">
    <name type="scientific">Araneus ventricosus</name>
    <name type="common">Orbweaver spider</name>
    <name type="synonym">Epeira ventricosa</name>
    <dbReference type="NCBI Taxonomy" id="182803"/>
    <lineage>
        <taxon>Eukaryota</taxon>
        <taxon>Metazoa</taxon>
        <taxon>Ecdysozoa</taxon>
        <taxon>Arthropoda</taxon>
        <taxon>Chelicerata</taxon>
        <taxon>Arachnida</taxon>
        <taxon>Araneae</taxon>
        <taxon>Araneomorphae</taxon>
        <taxon>Entelegynae</taxon>
        <taxon>Araneoidea</taxon>
        <taxon>Araneidae</taxon>
        <taxon>Araneus</taxon>
    </lineage>
</organism>
<dbReference type="EMBL" id="BGPR01010776">
    <property type="protein sequence ID" value="GBN47960.1"/>
    <property type="molecule type" value="Genomic_DNA"/>
</dbReference>
<proteinExistence type="predicted"/>
<feature type="region of interest" description="Disordered" evidence="1">
    <location>
        <begin position="1"/>
        <end position="25"/>
    </location>
</feature>
<dbReference type="AlphaFoldDB" id="A0A4Y2PBU7"/>
<evidence type="ECO:0000313" key="3">
    <source>
        <dbReference type="EMBL" id="GBN47960.1"/>
    </source>
</evidence>
<comment type="caution">
    <text evidence="3">The sequence shown here is derived from an EMBL/GenBank/DDBJ whole genome shotgun (WGS) entry which is preliminary data.</text>
</comment>